<organism evidence="8 9">
    <name type="scientific">Aquilegia coerulea</name>
    <name type="common">Rocky mountain columbine</name>
    <dbReference type="NCBI Taxonomy" id="218851"/>
    <lineage>
        <taxon>Eukaryota</taxon>
        <taxon>Viridiplantae</taxon>
        <taxon>Streptophyta</taxon>
        <taxon>Embryophyta</taxon>
        <taxon>Tracheophyta</taxon>
        <taxon>Spermatophyta</taxon>
        <taxon>Magnoliopsida</taxon>
        <taxon>Ranunculales</taxon>
        <taxon>Ranunculaceae</taxon>
        <taxon>Thalictroideae</taxon>
        <taxon>Aquilegia</taxon>
    </lineage>
</organism>
<reference evidence="8 9" key="1">
    <citation type="submission" date="2017-09" db="EMBL/GenBank/DDBJ databases">
        <title>WGS assembly of Aquilegia coerulea Goldsmith.</title>
        <authorList>
            <person name="Hodges S."/>
            <person name="Kramer E."/>
            <person name="Nordborg M."/>
            <person name="Tomkins J."/>
            <person name="Borevitz J."/>
            <person name="Derieg N."/>
            <person name="Yan J."/>
            <person name="Mihaltcheva S."/>
            <person name="Hayes R.D."/>
            <person name="Rokhsar D."/>
        </authorList>
    </citation>
    <scope>NUCLEOTIDE SEQUENCE [LARGE SCALE GENOMIC DNA]</scope>
    <source>
        <strain evidence="9">cv. Goldsmith</strain>
    </source>
</reference>
<evidence type="ECO:0000256" key="5">
    <source>
        <dbReference type="SAM" id="MobiDB-lite"/>
    </source>
</evidence>
<dbReference type="InterPro" id="IPR005381">
    <property type="entry name" value="Znf-XS_domain"/>
</dbReference>
<dbReference type="InterPro" id="IPR038588">
    <property type="entry name" value="XS_domain_sf"/>
</dbReference>
<dbReference type="EMBL" id="KZ305031">
    <property type="protein sequence ID" value="PIA47072.1"/>
    <property type="molecule type" value="Genomic_DNA"/>
</dbReference>
<dbReference type="Proteomes" id="UP000230069">
    <property type="component" value="Unassembled WGS sequence"/>
</dbReference>
<dbReference type="InParanoid" id="A0A2G5DU80"/>
<dbReference type="PANTHER" id="PTHR46602:SF1">
    <property type="entry name" value="PROTEIN SUPPRESSOR OF GENE SILENCING 3"/>
    <property type="match status" value="1"/>
</dbReference>
<evidence type="ECO:0008006" key="10">
    <source>
        <dbReference type="Google" id="ProtNLM"/>
    </source>
</evidence>
<feature type="compositionally biased region" description="Acidic residues" evidence="5">
    <location>
        <begin position="198"/>
        <end position="221"/>
    </location>
</feature>
<dbReference type="FunCoup" id="A0A2G5DU80">
    <property type="interactions" value="804"/>
</dbReference>
<sequence>MNTRKGAVKPSFTVLNSSTSPSKGKSAGSGGGNGGSGNTSNVGGVDQLGRDVGNMNISTAAQDDGDWEVFAKKKNNRNSGGGGGGNVKQQKGTQSSSTPKAWGQPNAAAGKPIGGVTAWQQAQKGGDPRRSNGRGAGNPQPYVAPAPTAVVAPPLQHGWKWGARSGSSPVVAPGQGSRGGGQDYESEKATGEQHGSDIEDEDDELVDDEDDDIMSDGFDSDESVKSHETRKKHKWFKDFFGALDKLTVEELNDPMRQWHCPACKNGPGAIDWYRGLQPLMAHAKTKGSRRVELHRELAEILDEELYRRGTSVIPSGEAFGKWEGLHENVADREIVWPPMVVVMNTQLAMDENDEKWLGMGNQELLDYFYDYKAVKARHSYGPKGHRGMSLLIFESSAMGYHEAERLHKNFIQQGTDRNAWENRRVLFYPGGKRQLHGYMARKEDVDLFNRHCQGKTKLKFEMRSYVEMVVGPMRQMSEDNQQLVWLKNKVVREQMHSKALEESFGMVTQKLRKTMEENRIVRQRTKMQHEQNKEEMDYQEQFFKEQMDIIHKTLEEKEKDFEEQLQKERNKVKQSNADPRTQEDDRHRQEEIAEFIESQDKGIEEFEAQREKLIKMHEDKKAEMKREYMEKEIQLEKQFESSLSRLMDQYAPHSSEKVSASIS</sequence>
<dbReference type="InterPro" id="IPR044287">
    <property type="entry name" value="SGS3"/>
</dbReference>
<dbReference type="Pfam" id="PF03468">
    <property type="entry name" value="XS"/>
    <property type="match status" value="1"/>
</dbReference>
<feature type="region of interest" description="Disordered" evidence="5">
    <location>
        <begin position="1"/>
        <end position="225"/>
    </location>
</feature>
<dbReference type="Pfam" id="PF03470">
    <property type="entry name" value="zf-XS"/>
    <property type="match status" value="1"/>
</dbReference>
<dbReference type="PANTHER" id="PTHR46602">
    <property type="entry name" value="PROTEIN SUPPRESSOR OF GENE SILENCING 3"/>
    <property type="match status" value="1"/>
</dbReference>
<dbReference type="AlphaFoldDB" id="A0A2G5DU80"/>
<feature type="compositionally biased region" description="Gly residues" evidence="5">
    <location>
        <begin position="27"/>
        <end position="37"/>
    </location>
</feature>
<dbReference type="Gene3D" id="3.30.70.2890">
    <property type="entry name" value="XS domain"/>
    <property type="match status" value="1"/>
</dbReference>
<dbReference type="OrthoDB" id="1936239at2759"/>
<proteinExistence type="inferred from homology"/>
<evidence type="ECO:0000313" key="9">
    <source>
        <dbReference type="Proteomes" id="UP000230069"/>
    </source>
</evidence>
<feature type="domain" description="XS" evidence="6">
    <location>
        <begin position="331"/>
        <end position="446"/>
    </location>
</feature>
<evidence type="ECO:0000256" key="4">
    <source>
        <dbReference type="SAM" id="Coils"/>
    </source>
</evidence>
<evidence type="ECO:0000256" key="1">
    <source>
        <dbReference type="ARBA" id="ARBA00023054"/>
    </source>
</evidence>
<feature type="coiled-coil region" evidence="4">
    <location>
        <begin position="603"/>
        <end position="634"/>
    </location>
</feature>
<keyword evidence="1 4" id="KW-0175">Coiled coil</keyword>
<feature type="compositionally biased region" description="Low complexity" evidence="5">
    <location>
        <begin position="139"/>
        <end position="154"/>
    </location>
</feature>
<feature type="compositionally biased region" description="Basic and acidic residues" evidence="5">
    <location>
        <begin position="185"/>
        <end position="197"/>
    </location>
</feature>
<dbReference type="GO" id="GO:0051607">
    <property type="term" value="P:defense response to virus"/>
    <property type="evidence" value="ECO:0007669"/>
    <property type="project" value="InterPro"/>
</dbReference>
<dbReference type="InterPro" id="IPR005380">
    <property type="entry name" value="XS_domain"/>
</dbReference>
<feature type="compositionally biased region" description="Basic and acidic residues" evidence="5">
    <location>
        <begin position="559"/>
        <end position="571"/>
    </location>
</feature>
<evidence type="ECO:0000259" key="6">
    <source>
        <dbReference type="Pfam" id="PF03468"/>
    </source>
</evidence>
<evidence type="ECO:0000259" key="7">
    <source>
        <dbReference type="Pfam" id="PF03470"/>
    </source>
</evidence>
<gene>
    <name evidence="8" type="ORF">AQUCO_01400045v1</name>
</gene>
<keyword evidence="2" id="KW-0943">RNA-mediated gene silencing</keyword>
<dbReference type="GO" id="GO:0031047">
    <property type="term" value="P:regulatory ncRNA-mediated gene silencing"/>
    <property type="evidence" value="ECO:0007669"/>
    <property type="project" value="UniProtKB-KW"/>
</dbReference>
<comment type="similarity">
    <text evidence="3">Belongs to the SGS3 family.</text>
</comment>
<evidence type="ECO:0000313" key="8">
    <source>
        <dbReference type="EMBL" id="PIA47072.1"/>
    </source>
</evidence>
<accession>A0A2G5DU80</accession>
<feature type="domain" description="Zinc finger-XS" evidence="7">
    <location>
        <begin position="260"/>
        <end position="298"/>
    </location>
</feature>
<evidence type="ECO:0000256" key="2">
    <source>
        <dbReference type="ARBA" id="ARBA00023158"/>
    </source>
</evidence>
<dbReference type="STRING" id="218851.A0A2G5DU80"/>
<evidence type="ECO:0000256" key="3">
    <source>
        <dbReference type="ARBA" id="ARBA00024022"/>
    </source>
</evidence>
<keyword evidence="9" id="KW-1185">Reference proteome</keyword>
<feature type="compositionally biased region" description="Low complexity" evidence="5">
    <location>
        <begin position="16"/>
        <end position="26"/>
    </location>
</feature>
<name>A0A2G5DU80_AQUCA</name>
<protein>
    <recommendedName>
        <fullName evidence="10">XS domain-containing protein</fullName>
    </recommendedName>
</protein>
<feature type="region of interest" description="Disordered" evidence="5">
    <location>
        <begin position="559"/>
        <end position="587"/>
    </location>
</feature>